<dbReference type="SUPFAM" id="SSF74788">
    <property type="entry name" value="Cullin repeat-like"/>
    <property type="match status" value="1"/>
</dbReference>
<evidence type="ECO:0000256" key="4">
    <source>
        <dbReference type="ARBA" id="ARBA00022448"/>
    </source>
</evidence>
<dbReference type="OrthoDB" id="1661054at2759"/>
<dbReference type="InterPro" id="IPR007255">
    <property type="entry name" value="COG8"/>
</dbReference>
<keyword evidence="4" id="KW-0813">Transport</keyword>
<evidence type="ECO:0000256" key="9">
    <source>
        <dbReference type="SAM" id="MobiDB-lite"/>
    </source>
</evidence>
<proteinExistence type="inferred from homology"/>
<comment type="subcellular location">
    <subcellularLocation>
        <location evidence="1">Golgi apparatus membrane</location>
        <topology evidence="1">Peripheral membrane protein</topology>
    </subcellularLocation>
</comment>
<evidence type="ECO:0000256" key="5">
    <source>
        <dbReference type="ARBA" id="ARBA00022927"/>
    </source>
</evidence>
<reference evidence="10 11" key="1">
    <citation type="journal article" date="2015" name="Biotechnol. Biofuels">
        <title>Enhanced degradation of softwood versus hardwood by the white-rot fungus Pycnoporus coccineus.</title>
        <authorList>
            <person name="Couturier M."/>
            <person name="Navarro D."/>
            <person name="Chevret D."/>
            <person name="Henrissat B."/>
            <person name="Piumi F."/>
            <person name="Ruiz-Duenas F.J."/>
            <person name="Martinez A.T."/>
            <person name="Grigoriev I.V."/>
            <person name="Riley R."/>
            <person name="Lipzen A."/>
            <person name="Berrin J.G."/>
            <person name="Master E.R."/>
            <person name="Rosso M.N."/>
        </authorList>
    </citation>
    <scope>NUCLEOTIDE SEQUENCE [LARGE SCALE GENOMIC DNA]</scope>
    <source>
        <strain evidence="10 11">BRFM310</strain>
    </source>
</reference>
<comment type="similarity">
    <text evidence="2">Belongs to the COG8 family.</text>
</comment>
<evidence type="ECO:0000256" key="1">
    <source>
        <dbReference type="ARBA" id="ARBA00004395"/>
    </source>
</evidence>
<dbReference type="InterPro" id="IPR016159">
    <property type="entry name" value="Cullin_repeat-like_dom_sf"/>
</dbReference>
<dbReference type="Proteomes" id="UP000193067">
    <property type="component" value="Unassembled WGS sequence"/>
</dbReference>
<dbReference type="EMBL" id="KZ084113">
    <property type="protein sequence ID" value="OSD01173.1"/>
    <property type="molecule type" value="Genomic_DNA"/>
</dbReference>
<evidence type="ECO:0000313" key="10">
    <source>
        <dbReference type="EMBL" id="OSD01173.1"/>
    </source>
</evidence>
<dbReference type="AlphaFoldDB" id="A0A1Y2IKP1"/>
<accession>A0A1Y2IKP1</accession>
<evidence type="ECO:0000256" key="2">
    <source>
        <dbReference type="ARBA" id="ARBA00006419"/>
    </source>
</evidence>
<dbReference type="Pfam" id="PF04124">
    <property type="entry name" value="Dor1"/>
    <property type="match status" value="1"/>
</dbReference>
<dbReference type="GO" id="GO:0006891">
    <property type="term" value="P:intra-Golgi vesicle-mediated transport"/>
    <property type="evidence" value="ECO:0007669"/>
    <property type="project" value="TreeGrafter"/>
</dbReference>
<gene>
    <name evidence="10" type="ORF">PYCCODRAFT_551560</name>
</gene>
<keyword evidence="5" id="KW-0653">Protein transport</keyword>
<dbReference type="GO" id="GO:0015031">
    <property type="term" value="P:protein transport"/>
    <property type="evidence" value="ECO:0007669"/>
    <property type="project" value="UniProtKB-KW"/>
</dbReference>
<organism evidence="10 11">
    <name type="scientific">Trametes coccinea (strain BRFM310)</name>
    <name type="common">Pycnoporus coccineus</name>
    <dbReference type="NCBI Taxonomy" id="1353009"/>
    <lineage>
        <taxon>Eukaryota</taxon>
        <taxon>Fungi</taxon>
        <taxon>Dikarya</taxon>
        <taxon>Basidiomycota</taxon>
        <taxon>Agaricomycotina</taxon>
        <taxon>Agaricomycetes</taxon>
        <taxon>Polyporales</taxon>
        <taxon>Polyporaceae</taxon>
        <taxon>Trametes</taxon>
    </lineage>
</organism>
<keyword evidence="7" id="KW-0472">Membrane</keyword>
<feature type="region of interest" description="Disordered" evidence="9">
    <location>
        <begin position="375"/>
        <end position="395"/>
    </location>
</feature>
<sequence length="566" mass="61976">MDASLDPSSLASPAASSYISRLTSLSLQELEAEPTELSSSSAQLTNALTTLCYTSYPTFLSLHTTTSTLSSSLDALSSSLSSLLSALPNLESSARTFAQDSRSLLASRRKAALMLEHHDKLHDVLSLPLLLETSVRNHNYSDALLLAQHASTLASRFPSNPLVQSVKADCDARVHSMLAQLLRVLHEQAKLPALFRAVGFLRKMNVLSEQELALAFLSGRSAYLDGTLRAVEVEKKGIDSEGSVEREREIYARYLKRYIDAWREGVHDVVTQYTTIFLDRPHNAEPAPSELHVLLTTFTTLRIQQLLDLLRETLPLVADPSLLSSLLTQLTYCATSFARVGLDFRAALGPLFIAAVRKGMTREFEDATDTWTRTFESEEASRTRTRSGPSARKKPSQLFLPATTASAHALPTPAQLELIASSPPNVPPPILASYPLLAVYTNALLSTLNGLRLLAPASLLHDLLSALDTTLTRATATLLAYVRSSADDRNNSTAALKAEEMKREEDIVRAVGSVYVKVFVPFVRRALVEGVYGVKMDDIKTRPEMGADLKRALEELQGRLEDGVDT</sequence>
<evidence type="ECO:0000256" key="6">
    <source>
        <dbReference type="ARBA" id="ARBA00023034"/>
    </source>
</evidence>
<dbReference type="PANTHER" id="PTHR21311">
    <property type="entry name" value="CONSERVED OLIGOMERIC GOLGI COMPLEX COMPONENT 8"/>
    <property type="match status" value="1"/>
</dbReference>
<evidence type="ECO:0000256" key="7">
    <source>
        <dbReference type="ARBA" id="ARBA00023136"/>
    </source>
</evidence>
<dbReference type="STRING" id="1353009.A0A1Y2IKP1"/>
<dbReference type="GO" id="GO:0017119">
    <property type="term" value="C:Golgi transport complex"/>
    <property type="evidence" value="ECO:0007669"/>
    <property type="project" value="InterPro"/>
</dbReference>
<name>A0A1Y2IKP1_TRAC3</name>
<protein>
    <recommendedName>
        <fullName evidence="3">Conserved oligomeric Golgi complex subunit 8</fullName>
    </recommendedName>
    <alternativeName>
        <fullName evidence="8">Component of oligomeric Golgi complex 8</fullName>
    </alternativeName>
</protein>
<keyword evidence="6" id="KW-0333">Golgi apparatus</keyword>
<evidence type="ECO:0000256" key="3">
    <source>
        <dbReference type="ARBA" id="ARBA00020983"/>
    </source>
</evidence>
<keyword evidence="11" id="KW-1185">Reference proteome</keyword>
<dbReference type="GO" id="GO:0000139">
    <property type="term" value="C:Golgi membrane"/>
    <property type="evidence" value="ECO:0007669"/>
    <property type="project" value="UniProtKB-SubCell"/>
</dbReference>
<evidence type="ECO:0000256" key="8">
    <source>
        <dbReference type="ARBA" id="ARBA00031347"/>
    </source>
</evidence>
<evidence type="ECO:0000313" key="11">
    <source>
        <dbReference type="Proteomes" id="UP000193067"/>
    </source>
</evidence>
<dbReference type="PANTHER" id="PTHR21311:SF0">
    <property type="entry name" value="CONSERVED OLIGOMERIC GOLGI COMPLEX SUBUNIT 8"/>
    <property type="match status" value="1"/>
</dbReference>